<comment type="caution">
    <text evidence="1">The sequence shown here is derived from an EMBL/GenBank/DDBJ whole genome shotgun (WGS) entry which is preliminary data.</text>
</comment>
<sequence length="115" mass="12906">MTTVTDLTTNPKYQFDDLRILIIEADSNNEVLAFVGKYSNPTDHFGQGLIDANNLWRQKDCPSVSTRNPSKRPDGYVLAGTTNVDGFGYTLMISEDHLSIRKNEEFKAKVAPYGF</sequence>
<dbReference type="AlphaFoldDB" id="A0A9X6SUN8"/>
<dbReference type="RefSeq" id="WP_098006128.1">
    <property type="nucleotide sequence ID" value="NZ_NUJB01000007.1"/>
</dbReference>
<protein>
    <submittedName>
        <fullName evidence="1">Uncharacterized protein</fullName>
    </submittedName>
</protein>
<accession>A0A9X6SUN8</accession>
<evidence type="ECO:0000313" key="1">
    <source>
        <dbReference type="EMBL" id="PDZ95456.1"/>
    </source>
</evidence>
<gene>
    <name evidence="1" type="ORF">CON36_28305</name>
</gene>
<reference evidence="1 2" key="1">
    <citation type="submission" date="2017-09" db="EMBL/GenBank/DDBJ databases">
        <title>Large-scale bioinformatics analysis of Bacillus genomes uncovers conserved roles of natural products in bacterial physiology.</title>
        <authorList>
            <consortium name="Agbiome Team Llc"/>
            <person name="Bleich R.M."/>
            <person name="Grubbs K.J."/>
            <person name="Santa Maria K.C."/>
            <person name="Allen S.E."/>
            <person name="Farag S."/>
            <person name="Shank E.A."/>
            <person name="Bowers A."/>
        </authorList>
    </citation>
    <scope>NUCLEOTIDE SEQUENCE [LARGE SCALE GENOMIC DNA]</scope>
    <source>
        <strain evidence="1 2">AFS092789</strain>
    </source>
</reference>
<organism evidence="1 2">
    <name type="scientific">Bacillus cereus</name>
    <dbReference type="NCBI Taxonomy" id="1396"/>
    <lineage>
        <taxon>Bacteria</taxon>
        <taxon>Bacillati</taxon>
        <taxon>Bacillota</taxon>
        <taxon>Bacilli</taxon>
        <taxon>Bacillales</taxon>
        <taxon>Bacillaceae</taxon>
        <taxon>Bacillus</taxon>
        <taxon>Bacillus cereus group</taxon>
    </lineage>
</organism>
<dbReference type="EMBL" id="NVMX01000056">
    <property type="protein sequence ID" value="PDZ95456.1"/>
    <property type="molecule type" value="Genomic_DNA"/>
</dbReference>
<proteinExistence type="predicted"/>
<name>A0A9X6SUN8_BACCE</name>
<dbReference type="Proteomes" id="UP000219922">
    <property type="component" value="Unassembled WGS sequence"/>
</dbReference>
<evidence type="ECO:0000313" key="2">
    <source>
        <dbReference type="Proteomes" id="UP000219922"/>
    </source>
</evidence>